<dbReference type="InterPro" id="IPR011606">
    <property type="entry name" value="Brnchd-chn_aa_trnsp_permease"/>
</dbReference>
<feature type="transmembrane region" description="Helical" evidence="8">
    <location>
        <begin position="137"/>
        <end position="162"/>
    </location>
</feature>
<keyword evidence="6 8" id="KW-1133">Transmembrane helix</keyword>
<keyword evidence="5 8" id="KW-0812">Transmembrane</keyword>
<evidence type="ECO:0000256" key="8">
    <source>
        <dbReference type="SAM" id="Phobius"/>
    </source>
</evidence>
<comment type="subcellular location">
    <subcellularLocation>
        <location evidence="1">Cell membrane</location>
        <topology evidence="1">Multi-pass membrane protein</topology>
    </subcellularLocation>
</comment>
<feature type="transmembrane region" description="Helical" evidence="8">
    <location>
        <begin position="21"/>
        <end position="44"/>
    </location>
</feature>
<dbReference type="Proteomes" id="UP001208935">
    <property type="component" value="Unassembled WGS sequence"/>
</dbReference>
<organism evidence="9 10">
    <name type="scientific">Verminephrobacter aporrectodeae subsp. tuberculatae</name>
    <dbReference type="NCBI Taxonomy" id="1110392"/>
    <lineage>
        <taxon>Bacteria</taxon>
        <taxon>Pseudomonadati</taxon>
        <taxon>Pseudomonadota</taxon>
        <taxon>Betaproteobacteria</taxon>
        <taxon>Burkholderiales</taxon>
        <taxon>Comamonadaceae</taxon>
        <taxon>Verminephrobacter</taxon>
    </lineage>
</organism>
<keyword evidence="10" id="KW-1185">Reference proteome</keyword>
<reference evidence="10" key="1">
    <citation type="submission" date="2023-07" db="EMBL/GenBank/DDBJ databases">
        <title>Verminephrobacter genomes.</title>
        <authorList>
            <person name="Lund M.B."/>
        </authorList>
    </citation>
    <scope>NUCLEOTIDE SEQUENCE [LARGE SCALE GENOMIC DNA]</scope>
    <source>
        <strain evidence="10">AtM5-05</strain>
    </source>
</reference>
<name>A0ABT3KUT2_9BURK</name>
<evidence type="ECO:0000313" key="9">
    <source>
        <dbReference type="EMBL" id="MCW5321757.1"/>
    </source>
</evidence>
<feature type="transmembrane region" description="Helical" evidence="8">
    <location>
        <begin position="106"/>
        <end position="125"/>
    </location>
</feature>
<comment type="caution">
    <text evidence="9">The sequence shown here is derived from an EMBL/GenBank/DDBJ whole genome shotgun (WGS) entry which is preliminary data.</text>
</comment>
<comment type="similarity">
    <text evidence="2">Belongs to the AzlC family.</text>
</comment>
<feature type="transmembrane region" description="Helical" evidence="8">
    <location>
        <begin position="168"/>
        <end position="188"/>
    </location>
</feature>
<dbReference type="Pfam" id="PF03591">
    <property type="entry name" value="AzlC"/>
    <property type="match status" value="1"/>
</dbReference>
<evidence type="ECO:0000256" key="2">
    <source>
        <dbReference type="ARBA" id="ARBA00010735"/>
    </source>
</evidence>
<evidence type="ECO:0000256" key="5">
    <source>
        <dbReference type="ARBA" id="ARBA00022692"/>
    </source>
</evidence>
<sequence length="243" mass="26252">MTFRSRMAVASDHRRAAFVRGCASSAPVVVSFLLMFSSFGALALEKGVSTWHATAMTLLVFAAPLQLFMVQNLHVSAVAIAVAAVITNFRFFIMASALHVRFGRISLWKIFLSSIVLSASTFAVSKGQTSDSEEDALYYYLGVGSMGLGSAFAGTLIGSLLLSLVDSQWLKVLAGIIMPLHFTALTALQWPALKPILMTALGFLLTPIAMHWFGSWQAIVLPLGLAAIFVACETGFEKQGRRR</sequence>
<evidence type="ECO:0000256" key="4">
    <source>
        <dbReference type="ARBA" id="ARBA00022475"/>
    </source>
</evidence>
<evidence type="ECO:0000256" key="6">
    <source>
        <dbReference type="ARBA" id="ARBA00022989"/>
    </source>
</evidence>
<dbReference type="PANTHER" id="PTHR34979:SF1">
    <property type="entry name" value="INNER MEMBRANE PROTEIN YGAZ"/>
    <property type="match status" value="1"/>
</dbReference>
<evidence type="ECO:0008006" key="11">
    <source>
        <dbReference type="Google" id="ProtNLM"/>
    </source>
</evidence>
<keyword evidence="3" id="KW-0813">Transport</keyword>
<feature type="transmembrane region" description="Helical" evidence="8">
    <location>
        <begin position="77"/>
        <end position="100"/>
    </location>
</feature>
<dbReference type="GeneID" id="77319984"/>
<dbReference type="PANTHER" id="PTHR34979">
    <property type="entry name" value="INNER MEMBRANE PROTEIN YGAZ"/>
    <property type="match status" value="1"/>
</dbReference>
<accession>A0ABT3KUT2</accession>
<evidence type="ECO:0000256" key="7">
    <source>
        <dbReference type="ARBA" id="ARBA00023136"/>
    </source>
</evidence>
<dbReference type="EMBL" id="QZCW01000002">
    <property type="protein sequence ID" value="MCW5321757.1"/>
    <property type="molecule type" value="Genomic_DNA"/>
</dbReference>
<keyword evidence="4" id="KW-1003">Cell membrane</keyword>
<evidence type="ECO:0000313" key="10">
    <source>
        <dbReference type="Proteomes" id="UP001208935"/>
    </source>
</evidence>
<feature type="transmembrane region" description="Helical" evidence="8">
    <location>
        <begin position="219"/>
        <end position="236"/>
    </location>
</feature>
<gene>
    <name evidence="9" type="ORF">D5039_11510</name>
</gene>
<protein>
    <recommendedName>
        <fullName evidence="11">4-azaleucine resistance transporter AzlC</fullName>
    </recommendedName>
</protein>
<keyword evidence="7 8" id="KW-0472">Membrane</keyword>
<evidence type="ECO:0000256" key="3">
    <source>
        <dbReference type="ARBA" id="ARBA00022448"/>
    </source>
</evidence>
<evidence type="ECO:0000256" key="1">
    <source>
        <dbReference type="ARBA" id="ARBA00004651"/>
    </source>
</evidence>
<proteinExistence type="inferred from homology"/>
<dbReference type="RefSeq" id="WP_265258257.1">
    <property type="nucleotide sequence ID" value="NZ_QZCV01000002.1"/>
</dbReference>